<dbReference type="GO" id="GO:0022857">
    <property type="term" value="F:transmembrane transporter activity"/>
    <property type="evidence" value="ECO:0007669"/>
    <property type="project" value="InterPro"/>
</dbReference>
<gene>
    <name evidence="7" type="ORF">IMSHALPRED_005415</name>
</gene>
<feature type="transmembrane region" description="Helical" evidence="5">
    <location>
        <begin position="240"/>
        <end position="260"/>
    </location>
</feature>
<feature type="transmembrane region" description="Helical" evidence="5">
    <location>
        <begin position="110"/>
        <end position="130"/>
    </location>
</feature>
<dbReference type="InterPro" id="IPR036259">
    <property type="entry name" value="MFS_trans_sf"/>
</dbReference>
<keyword evidence="8" id="KW-1185">Reference proteome</keyword>
<feature type="transmembrane region" description="Helical" evidence="5">
    <location>
        <begin position="200"/>
        <end position="220"/>
    </location>
</feature>
<feature type="transmembrane region" description="Helical" evidence="5">
    <location>
        <begin position="439"/>
        <end position="463"/>
    </location>
</feature>
<feature type="transmembrane region" description="Helical" evidence="5">
    <location>
        <begin position="312"/>
        <end position="337"/>
    </location>
</feature>
<keyword evidence="2 5" id="KW-0812">Transmembrane</keyword>
<feature type="transmembrane region" description="Helical" evidence="5">
    <location>
        <begin position="85"/>
        <end position="103"/>
    </location>
</feature>
<dbReference type="PROSITE" id="PS50850">
    <property type="entry name" value="MFS"/>
    <property type="match status" value="1"/>
</dbReference>
<accession>A0A8H3EKM7</accession>
<dbReference type="Pfam" id="PF07690">
    <property type="entry name" value="MFS_1"/>
    <property type="match status" value="1"/>
</dbReference>
<protein>
    <recommendedName>
        <fullName evidence="6">Major facilitator superfamily (MFS) profile domain-containing protein</fullName>
    </recommendedName>
</protein>
<feature type="transmembrane region" description="Helical" evidence="5">
    <location>
        <begin position="136"/>
        <end position="157"/>
    </location>
</feature>
<sequence length="518" mass="55873">MSREAALELKELQPSHADHAVPDIEPTLPRSTMQLEVRQSHAIIVILQLTAISFLTSITTGLMTVSVPRVASDLHIQPQLYYWPLSVYGLTSGSCLLIAGAVADVVGSRPIFLTGCFLLACFVLACSLARTAIQLIMFRAMQGIAVSLCLPTSVGILTNAVPSGKRRNVGFASMGLGQPLGFSLGLVLGGTFVDTIGWRAGWYMCAGAIMFCFVVGIWSIPADSLAQAPSLARLKADIDWIGAIIATACLALLSYALVMISTASSYIRHPSVIALLTVSLILIPVFVLWVGRQERLQRPALIPNSLWRNLSFTSMCIMVLLSYAVMQTMELFCGLFWQEVQLLSPLQASIRFVPSMILAAILNLVTGLIVHKFPVIYLVLISSALGALAPLLMAINSPKWPYWYAAFPAQIFEPLSPDVIFTVGILLVSERFPDRTQALAGAVFNTVGQLGQAIGLALIGVVSDSVTQNSKYADKATPDALLVGYRAGFWTCTGWMVLTCFIGAFGLRKSGKVGLKRD</sequence>
<feature type="transmembrane region" description="Helical" evidence="5">
    <location>
        <begin position="42"/>
        <end position="65"/>
    </location>
</feature>
<evidence type="ECO:0000256" key="4">
    <source>
        <dbReference type="ARBA" id="ARBA00023136"/>
    </source>
</evidence>
<name>A0A8H3EKM7_9LECA</name>
<dbReference type="Gene3D" id="1.20.1250.20">
    <property type="entry name" value="MFS general substrate transporter like domains"/>
    <property type="match status" value="2"/>
</dbReference>
<dbReference type="PANTHER" id="PTHR42718:SF27">
    <property type="entry name" value="TRANSPORTER, PUTATIVE-RELATED"/>
    <property type="match status" value="1"/>
</dbReference>
<organism evidence="7 8">
    <name type="scientific">Imshaugia aleurites</name>
    <dbReference type="NCBI Taxonomy" id="172621"/>
    <lineage>
        <taxon>Eukaryota</taxon>
        <taxon>Fungi</taxon>
        <taxon>Dikarya</taxon>
        <taxon>Ascomycota</taxon>
        <taxon>Pezizomycotina</taxon>
        <taxon>Lecanoromycetes</taxon>
        <taxon>OSLEUM clade</taxon>
        <taxon>Lecanoromycetidae</taxon>
        <taxon>Lecanorales</taxon>
        <taxon>Lecanorineae</taxon>
        <taxon>Parmeliaceae</taxon>
        <taxon>Imshaugia</taxon>
    </lineage>
</organism>
<dbReference type="AlphaFoldDB" id="A0A8H3EKM7"/>
<feature type="domain" description="Major facilitator superfamily (MFS) profile" evidence="6">
    <location>
        <begin position="45"/>
        <end position="511"/>
    </location>
</feature>
<proteinExistence type="predicted"/>
<feature type="transmembrane region" description="Helical" evidence="5">
    <location>
        <begin position="483"/>
        <end position="507"/>
    </location>
</feature>
<evidence type="ECO:0000256" key="3">
    <source>
        <dbReference type="ARBA" id="ARBA00022989"/>
    </source>
</evidence>
<evidence type="ECO:0000256" key="1">
    <source>
        <dbReference type="ARBA" id="ARBA00004141"/>
    </source>
</evidence>
<feature type="transmembrane region" description="Helical" evidence="5">
    <location>
        <begin position="169"/>
        <end position="188"/>
    </location>
</feature>
<comment type="subcellular location">
    <subcellularLocation>
        <location evidence="1">Membrane</location>
        <topology evidence="1">Multi-pass membrane protein</topology>
    </subcellularLocation>
</comment>
<evidence type="ECO:0000256" key="2">
    <source>
        <dbReference type="ARBA" id="ARBA00022692"/>
    </source>
</evidence>
<dbReference type="OrthoDB" id="440755at2759"/>
<evidence type="ECO:0000313" key="7">
    <source>
        <dbReference type="EMBL" id="CAF9907004.1"/>
    </source>
</evidence>
<reference evidence="7" key="1">
    <citation type="submission" date="2021-03" db="EMBL/GenBank/DDBJ databases">
        <authorList>
            <person name="Tagirdzhanova G."/>
        </authorList>
    </citation>
    <scope>NUCLEOTIDE SEQUENCE</scope>
</reference>
<dbReference type="GO" id="GO:0016020">
    <property type="term" value="C:membrane"/>
    <property type="evidence" value="ECO:0007669"/>
    <property type="project" value="UniProtKB-SubCell"/>
</dbReference>
<comment type="caution">
    <text evidence="7">The sequence shown here is derived from an EMBL/GenBank/DDBJ whole genome shotgun (WGS) entry which is preliminary data.</text>
</comment>
<feature type="transmembrane region" description="Helical" evidence="5">
    <location>
        <begin position="402"/>
        <end position="427"/>
    </location>
</feature>
<evidence type="ECO:0000256" key="5">
    <source>
        <dbReference type="SAM" id="Phobius"/>
    </source>
</evidence>
<dbReference type="Proteomes" id="UP000664534">
    <property type="component" value="Unassembled WGS sequence"/>
</dbReference>
<dbReference type="InterPro" id="IPR011701">
    <property type="entry name" value="MFS"/>
</dbReference>
<feature type="transmembrane region" description="Helical" evidence="5">
    <location>
        <begin position="349"/>
        <end position="370"/>
    </location>
</feature>
<keyword evidence="4 5" id="KW-0472">Membrane</keyword>
<feature type="transmembrane region" description="Helical" evidence="5">
    <location>
        <begin position="272"/>
        <end position="291"/>
    </location>
</feature>
<evidence type="ECO:0000313" key="8">
    <source>
        <dbReference type="Proteomes" id="UP000664534"/>
    </source>
</evidence>
<dbReference type="EMBL" id="CAJPDT010000003">
    <property type="protein sequence ID" value="CAF9907004.1"/>
    <property type="molecule type" value="Genomic_DNA"/>
</dbReference>
<keyword evidence="3 5" id="KW-1133">Transmembrane helix</keyword>
<feature type="transmembrane region" description="Helical" evidence="5">
    <location>
        <begin position="375"/>
        <end position="396"/>
    </location>
</feature>
<evidence type="ECO:0000259" key="6">
    <source>
        <dbReference type="PROSITE" id="PS50850"/>
    </source>
</evidence>
<dbReference type="SUPFAM" id="SSF103473">
    <property type="entry name" value="MFS general substrate transporter"/>
    <property type="match status" value="1"/>
</dbReference>
<dbReference type="PANTHER" id="PTHR42718">
    <property type="entry name" value="MAJOR FACILITATOR SUPERFAMILY MULTIDRUG TRANSPORTER MFSC"/>
    <property type="match status" value="1"/>
</dbReference>
<dbReference type="InterPro" id="IPR020846">
    <property type="entry name" value="MFS_dom"/>
</dbReference>